<keyword evidence="2" id="KW-1133">Transmembrane helix</keyword>
<feature type="compositionally biased region" description="Basic and acidic residues" evidence="1">
    <location>
        <begin position="95"/>
        <end position="110"/>
    </location>
</feature>
<dbReference type="Proteomes" id="UP000675409">
    <property type="component" value="Unassembled WGS sequence"/>
</dbReference>
<comment type="caution">
    <text evidence="3">The sequence shown here is derived from an EMBL/GenBank/DDBJ whole genome shotgun (WGS) entry which is preliminary data.</text>
</comment>
<name>A0ABS1LPI9_9MICO</name>
<keyword evidence="2" id="KW-0812">Transmembrane</keyword>
<sequence length="126" mass="13042">MIGMVSTAATVLGDRWVRLAAEAPSPGPTEGGLRPGLEDTDISPGLVGFLVTFVVAVACVFLFLSLARHLRKARANAEEQGLEIDKGKGGGGADIQRDVDHRPPQDRYPRDSQGGVVGPPGGTGPA</sequence>
<evidence type="ECO:0000313" key="3">
    <source>
        <dbReference type="EMBL" id="MBL0888201.1"/>
    </source>
</evidence>
<feature type="region of interest" description="Disordered" evidence="1">
    <location>
        <begin position="77"/>
        <end position="126"/>
    </location>
</feature>
<proteinExistence type="predicted"/>
<accession>A0ABS1LPI9</accession>
<feature type="transmembrane region" description="Helical" evidence="2">
    <location>
        <begin position="44"/>
        <end position="64"/>
    </location>
</feature>
<protein>
    <submittedName>
        <fullName evidence="3">Uncharacterized protein</fullName>
    </submittedName>
</protein>
<reference evidence="3 4" key="1">
    <citation type="journal article" date="2021" name="Arch. Microbiol.">
        <title>Myceligenerans indicum sp. nov., an actinobacterium isolated from mangrove sediment of Sundarbans, India.</title>
        <authorList>
            <person name="Asha K."/>
            <person name="Bhadury P."/>
        </authorList>
    </citation>
    <scope>NUCLEOTIDE SEQUENCE [LARGE SCALE GENOMIC DNA]</scope>
    <source>
        <strain evidence="3 4">I2</strain>
    </source>
</reference>
<feature type="compositionally biased region" description="Gly residues" evidence="1">
    <location>
        <begin position="115"/>
        <end position="126"/>
    </location>
</feature>
<gene>
    <name evidence="3" type="ORF">HGK34_18245</name>
</gene>
<evidence type="ECO:0000256" key="2">
    <source>
        <dbReference type="SAM" id="Phobius"/>
    </source>
</evidence>
<keyword evidence="2" id="KW-0472">Membrane</keyword>
<dbReference type="RefSeq" id="WP_201850035.1">
    <property type="nucleotide sequence ID" value="NZ_JABBYC010000047.1"/>
</dbReference>
<organism evidence="3 4">
    <name type="scientific">Myceligenerans indicum</name>
    <dbReference type="NCBI Taxonomy" id="2593663"/>
    <lineage>
        <taxon>Bacteria</taxon>
        <taxon>Bacillati</taxon>
        <taxon>Actinomycetota</taxon>
        <taxon>Actinomycetes</taxon>
        <taxon>Micrococcales</taxon>
        <taxon>Promicromonosporaceae</taxon>
        <taxon>Myceligenerans</taxon>
    </lineage>
</organism>
<keyword evidence="4" id="KW-1185">Reference proteome</keyword>
<evidence type="ECO:0000313" key="4">
    <source>
        <dbReference type="Proteomes" id="UP000675409"/>
    </source>
</evidence>
<evidence type="ECO:0000256" key="1">
    <source>
        <dbReference type="SAM" id="MobiDB-lite"/>
    </source>
</evidence>
<dbReference type="EMBL" id="JABBYC010000047">
    <property type="protein sequence ID" value="MBL0888201.1"/>
    <property type="molecule type" value="Genomic_DNA"/>
</dbReference>